<dbReference type="RefSeq" id="WP_139186515.1">
    <property type="nucleotide sequence ID" value="NZ_FNKO01000001.1"/>
</dbReference>
<dbReference type="AlphaFoldDB" id="A0A1H0ZTR6"/>
<organism evidence="2 3">
    <name type="scientific">Actinopolyspora saharensis</name>
    <dbReference type="NCBI Taxonomy" id="995062"/>
    <lineage>
        <taxon>Bacteria</taxon>
        <taxon>Bacillati</taxon>
        <taxon>Actinomycetota</taxon>
        <taxon>Actinomycetes</taxon>
        <taxon>Actinopolysporales</taxon>
        <taxon>Actinopolysporaceae</taxon>
        <taxon>Actinopolyspora</taxon>
    </lineage>
</organism>
<protein>
    <submittedName>
        <fullName evidence="2">Uncharacterized protein</fullName>
    </submittedName>
</protein>
<dbReference type="Proteomes" id="UP000199301">
    <property type="component" value="Unassembled WGS sequence"/>
</dbReference>
<keyword evidence="1" id="KW-0472">Membrane</keyword>
<evidence type="ECO:0000313" key="2">
    <source>
        <dbReference type="EMBL" id="SDQ30823.1"/>
    </source>
</evidence>
<feature type="transmembrane region" description="Helical" evidence="1">
    <location>
        <begin position="20"/>
        <end position="41"/>
    </location>
</feature>
<evidence type="ECO:0000313" key="3">
    <source>
        <dbReference type="Proteomes" id="UP000199301"/>
    </source>
</evidence>
<keyword evidence="3" id="KW-1185">Reference proteome</keyword>
<sequence length="111" mass="11526">MGRRIDEVFSGGPRPALTVVMVNAVVMGLAGVSAPIGWMLVPGVVAMLVRPRVAVVVSAWAALLALVSVFVPVVAGHRTGGMWLVASAVFLAVLPALSWARRRGVRAGIES</sequence>
<gene>
    <name evidence="2" type="ORF">SAMN04489718_1236</name>
</gene>
<reference evidence="3" key="1">
    <citation type="submission" date="2016-10" db="EMBL/GenBank/DDBJ databases">
        <authorList>
            <person name="Varghese N."/>
            <person name="Submissions S."/>
        </authorList>
    </citation>
    <scope>NUCLEOTIDE SEQUENCE [LARGE SCALE GENOMIC DNA]</scope>
    <source>
        <strain evidence="3">DSM 45459</strain>
    </source>
</reference>
<feature type="transmembrane region" description="Helical" evidence="1">
    <location>
        <begin position="81"/>
        <end position="100"/>
    </location>
</feature>
<evidence type="ECO:0000256" key="1">
    <source>
        <dbReference type="SAM" id="Phobius"/>
    </source>
</evidence>
<keyword evidence="1" id="KW-0812">Transmembrane</keyword>
<dbReference type="EMBL" id="FNKO01000001">
    <property type="protein sequence ID" value="SDQ30823.1"/>
    <property type="molecule type" value="Genomic_DNA"/>
</dbReference>
<proteinExistence type="predicted"/>
<accession>A0A1H0ZTR6</accession>
<keyword evidence="1" id="KW-1133">Transmembrane helix</keyword>
<dbReference type="OrthoDB" id="3381553at2"/>
<name>A0A1H0ZTR6_9ACTN</name>
<feature type="transmembrane region" description="Helical" evidence="1">
    <location>
        <begin position="53"/>
        <end position="75"/>
    </location>
</feature>